<feature type="chain" id="PRO_5033024693" description="Tetratricopeptide repeat-containing protein" evidence="1">
    <location>
        <begin position="16"/>
        <end position="127"/>
    </location>
</feature>
<keyword evidence="1" id="KW-0732">Signal</keyword>
<organism evidence="2 3">
    <name type="scientific">Parapontixanthobacter aurantiacus</name>
    <dbReference type="NCBI Taxonomy" id="1463599"/>
    <lineage>
        <taxon>Bacteria</taxon>
        <taxon>Pseudomonadati</taxon>
        <taxon>Pseudomonadota</taxon>
        <taxon>Alphaproteobacteria</taxon>
        <taxon>Sphingomonadales</taxon>
        <taxon>Erythrobacteraceae</taxon>
        <taxon>Parapontixanthobacter</taxon>
    </lineage>
</organism>
<dbReference type="SUPFAM" id="SSF48452">
    <property type="entry name" value="TPR-like"/>
    <property type="match status" value="1"/>
</dbReference>
<dbReference type="Proteomes" id="UP000433104">
    <property type="component" value="Unassembled WGS sequence"/>
</dbReference>
<comment type="caution">
    <text evidence="2">The sequence shown here is derived from an EMBL/GenBank/DDBJ whole genome shotgun (WGS) entry which is preliminary data.</text>
</comment>
<feature type="signal peptide" evidence="1">
    <location>
        <begin position="1"/>
        <end position="15"/>
    </location>
</feature>
<evidence type="ECO:0000313" key="3">
    <source>
        <dbReference type="Proteomes" id="UP000433104"/>
    </source>
</evidence>
<evidence type="ECO:0000313" key="2">
    <source>
        <dbReference type="EMBL" id="MXO85918.1"/>
    </source>
</evidence>
<gene>
    <name evidence="2" type="ORF">GRI38_07715</name>
</gene>
<reference evidence="2 3" key="1">
    <citation type="submission" date="2019-12" db="EMBL/GenBank/DDBJ databases">
        <title>Genomic-based taxomic classification of the family Erythrobacteraceae.</title>
        <authorList>
            <person name="Xu L."/>
        </authorList>
    </citation>
    <scope>NUCLEOTIDE SEQUENCE [LARGE SCALE GENOMIC DNA]</scope>
    <source>
        <strain evidence="2 3">MCCC 1A09962</strain>
    </source>
</reference>
<sequence>MMITLTLAASLFAQAAAPIVVTEEKGVQEVAYEELAVGEDRRAIEIIEANESLDADDPARLINLGIAHARIGDEAAARELFRSAANSDQRMELETATGEWEDSRMLAKIALRKLDNGEFSRQFAASR</sequence>
<name>A0A844ZDR7_9SPHN</name>
<evidence type="ECO:0000256" key="1">
    <source>
        <dbReference type="SAM" id="SignalP"/>
    </source>
</evidence>
<protein>
    <recommendedName>
        <fullName evidence="4">Tetratricopeptide repeat-containing protein</fullName>
    </recommendedName>
</protein>
<accession>A0A844ZDR7</accession>
<dbReference type="OrthoDB" id="92543at2"/>
<proteinExistence type="predicted"/>
<dbReference type="RefSeq" id="WP_160682260.1">
    <property type="nucleotide sequence ID" value="NZ_WTYW01000001.1"/>
</dbReference>
<keyword evidence="3" id="KW-1185">Reference proteome</keyword>
<dbReference type="AlphaFoldDB" id="A0A844ZDR7"/>
<evidence type="ECO:0008006" key="4">
    <source>
        <dbReference type="Google" id="ProtNLM"/>
    </source>
</evidence>
<dbReference type="EMBL" id="WTYW01000001">
    <property type="protein sequence ID" value="MXO85918.1"/>
    <property type="molecule type" value="Genomic_DNA"/>
</dbReference>
<dbReference type="Gene3D" id="1.25.40.10">
    <property type="entry name" value="Tetratricopeptide repeat domain"/>
    <property type="match status" value="1"/>
</dbReference>
<dbReference type="InterPro" id="IPR011990">
    <property type="entry name" value="TPR-like_helical_dom_sf"/>
</dbReference>